<evidence type="ECO:0000256" key="3">
    <source>
        <dbReference type="ARBA" id="ARBA00023004"/>
    </source>
</evidence>
<dbReference type="SUPFAM" id="SSF46626">
    <property type="entry name" value="Cytochrome c"/>
    <property type="match status" value="2"/>
</dbReference>
<evidence type="ECO:0000259" key="6">
    <source>
        <dbReference type="PROSITE" id="PS51007"/>
    </source>
</evidence>
<feature type="signal peptide" evidence="5">
    <location>
        <begin position="1"/>
        <end position="22"/>
    </location>
</feature>
<feature type="chain" id="PRO_5021731321" evidence="5">
    <location>
        <begin position="23"/>
        <end position="1302"/>
    </location>
</feature>
<dbReference type="InterPro" id="IPR011042">
    <property type="entry name" value="6-blade_b-propeller_TolB-like"/>
</dbReference>
<dbReference type="EMBL" id="CP036275">
    <property type="protein sequence ID" value="QDU37167.1"/>
    <property type="molecule type" value="Genomic_DNA"/>
</dbReference>
<dbReference type="CDD" id="cd00110">
    <property type="entry name" value="LamG"/>
    <property type="match status" value="1"/>
</dbReference>
<dbReference type="SMART" id="SM00282">
    <property type="entry name" value="LamG"/>
    <property type="match status" value="1"/>
</dbReference>
<dbReference type="InterPro" id="IPR013427">
    <property type="entry name" value="Haem-bd_dom_put"/>
</dbReference>
<keyword evidence="1 4" id="KW-0349">Heme</keyword>
<dbReference type="Pfam" id="PF13442">
    <property type="entry name" value="Cytochrome_CBB3"/>
    <property type="match status" value="1"/>
</dbReference>
<dbReference type="Gene3D" id="2.120.10.30">
    <property type="entry name" value="TolB, C-terminal domain"/>
    <property type="match status" value="1"/>
</dbReference>
<dbReference type="InterPro" id="IPR036909">
    <property type="entry name" value="Cyt_c-like_dom_sf"/>
</dbReference>
<dbReference type="InterPro" id="IPR009056">
    <property type="entry name" value="Cyt_c-like_dom"/>
</dbReference>
<name>A0A517Z403_9PLAN</name>
<evidence type="ECO:0000256" key="4">
    <source>
        <dbReference type="PROSITE-ProRule" id="PRU00433"/>
    </source>
</evidence>
<dbReference type="NCBIfam" id="TIGR02603">
    <property type="entry name" value="CxxCH_TIGR02603"/>
    <property type="match status" value="1"/>
</dbReference>
<dbReference type="Proteomes" id="UP000320496">
    <property type="component" value="Chromosome"/>
</dbReference>
<dbReference type="InterPro" id="IPR001791">
    <property type="entry name" value="Laminin_G"/>
</dbReference>
<sequence precursor="true">MRHFASCTWLLIVLSVTTRGVAAEPAAGTLRARLLSEGIDALAAAAESQGDARRGAVAFYQPTMACNRCHSTAGKKAGIGPDLTQWRERPSTVHLVEAMLEPSKKVREGYETAAVLRSDGRLVTGLLVKADDAGVTLRDPNTGETVFTPADDIDEWTKRTESAMPAEAVNQLGTRQQFLDLVRYVREVADGGPSRARELQPPAALLVARPLPEYEQNIDHAGLIASRDDEAYERGEAIYQRLCANCHGTPERPGTLPTSRRFHSEPLRNGSDPYSMYQTLTRGFGMMVPQHWMVPRQKYDVIHFIREEYLKPRNPSQYFKVTEGYLAGLPSGDSFGPEPSQFEPWSAMDYGPSLVNTYESGRDGHNIAYKGIAVQLDGSPGGVSRGRAWAVFEHDTLRLAAFWTGEGFIDWNGIHFNGRHAIHPRVVGDVHLENVGPGWAHPETGSFADDQRVIGRDDRRYGPLPRDWGRLEGLYQYGPQTVIRYRVGETPVLELPGMLDVGGERDEAATPVLTRSLEIGPRETELLMAVAGHPDEASTLHEGDGFVTFGPPAREEASSTDRLVQFDGSRYLEVPKGEAFDTTHSFTIVARIRTEEGGTIAARTTPGPEWVPGGQVLFVRGGRLSYDIGWVGVLQSNVRVDDGKWHDVAVTFDDESGVAELIVDGRAAGSKRMQPHVELEVPVLRIGYCAPDFPNPTAFEGEIASVRLYRRALDADELAAAGNSREGLLARWDLDEPLREGKLASTAGESLVAVARETGQAASARRAGGTIVAGVVGSDEVTWKEVEGRLCLAIPPGEATLQLTVWSGSVESAGEAVAVADAPQIDSLRSVDLSVMTEGGPPRWPQQLKTRIEPGEEGGPFAVDVLTRPESNPWLARVRLTGFDFFEGGDRAAVSAWDGDVWLVDGLQSGDGELTWRRIASGLFQPLGVKIVDGVIYVTCRDQLVILRDLNGDSETDFYETFNSDHQVTEHFHEFAMGLQRDDEGNFYYAKSARHALPAIVPHHGTLLRVSPDGTRTDILATGFRAANGVCLNPDGTFFVTDQEGHWTPKNRINWVRPGGFYGNMMGYHDVEDSSNDAMQPPLCWITNAFDRSPAELLWVDSPKWGELEGRLLNLSYGYGNVYVVAHEKVRTEEGEIMQGGMTALPLPSFPTGLVRGRFNPADGHLYVCGMFAWAGSQQQPGGFYRIRRTDQPVHVPVEFRARSGELELGFSGELGEEAATDPGNYTVEVWSLNRSSNYGSKHIDERLLDVKGARLQDDDRTVVLEIPDLEPTMGMAVRWQIESADGAEVSGELHGTIHVLR</sequence>
<keyword evidence="3 4" id="KW-0408">Iron</keyword>
<evidence type="ECO:0000256" key="1">
    <source>
        <dbReference type="ARBA" id="ARBA00022617"/>
    </source>
</evidence>
<dbReference type="InterPro" id="IPR046476">
    <property type="entry name" value="DUF6797"/>
</dbReference>
<evidence type="ECO:0000313" key="8">
    <source>
        <dbReference type="Proteomes" id="UP000320496"/>
    </source>
</evidence>
<dbReference type="Pfam" id="PF20601">
    <property type="entry name" value="DUF6797"/>
    <property type="match status" value="1"/>
</dbReference>
<evidence type="ECO:0000256" key="2">
    <source>
        <dbReference type="ARBA" id="ARBA00022723"/>
    </source>
</evidence>
<dbReference type="RefSeq" id="WP_145367926.1">
    <property type="nucleotide sequence ID" value="NZ_CP036275.1"/>
</dbReference>
<reference evidence="7 8" key="1">
    <citation type="submission" date="2019-02" db="EMBL/GenBank/DDBJ databases">
        <title>Deep-cultivation of Planctomycetes and their phenomic and genomic characterization uncovers novel biology.</title>
        <authorList>
            <person name="Wiegand S."/>
            <person name="Jogler M."/>
            <person name="Boedeker C."/>
            <person name="Pinto D."/>
            <person name="Vollmers J."/>
            <person name="Rivas-Marin E."/>
            <person name="Kohn T."/>
            <person name="Peeters S.H."/>
            <person name="Heuer A."/>
            <person name="Rast P."/>
            <person name="Oberbeckmann S."/>
            <person name="Bunk B."/>
            <person name="Jeske O."/>
            <person name="Meyerdierks A."/>
            <person name="Storesund J.E."/>
            <person name="Kallscheuer N."/>
            <person name="Luecker S."/>
            <person name="Lage O.M."/>
            <person name="Pohl T."/>
            <person name="Merkel B.J."/>
            <person name="Hornburger P."/>
            <person name="Mueller R.-W."/>
            <person name="Bruemmer F."/>
            <person name="Labrenz M."/>
            <person name="Spormann A.M."/>
            <person name="Op den Camp H."/>
            <person name="Overmann J."/>
            <person name="Amann R."/>
            <person name="Jetten M.S.M."/>
            <person name="Mascher T."/>
            <person name="Medema M.H."/>
            <person name="Devos D.P."/>
            <person name="Kaster A.-K."/>
            <person name="Ovreas L."/>
            <person name="Rohde M."/>
            <person name="Galperin M.Y."/>
            <person name="Jogler C."/>
        </authorList>
    </citation>
    <scope>NUCLEOTIDE SEQUENCE [LARGE SCALE GENOMIC DNA]</scope>
    <source>
        <strain evidence="7 8">Mal4</strain>
    </source>
</reference>
<feature type="domain" description="Cytochrome c" evidence="6">
    <location>
        <begin position="50"/>
        <end position="189"/>
    </location>
</feature>
<dbReference type="SUPFAM" id="SSF49899">
    <property type="entry name" value="Concanavalin A-like lectins/glucanases"/>
    <property type="match status" value="1"/>
</dbReference>
<accession>A0A517Z403</accession>
<dbReference type="OrthoDB" id="219211at2"/>
<evidence type="ECO:0000256" key="5">
    <source>
        <dbReference type="SAM" id="SignalP"/>
    </source>
</evidence>
<protein>
    <submittedName>
        <fullName evidence="7">Cytochrome c</fullName>
    </submittedName>
</protein>
<organism evidence="7 8">
    <name type="scientific">Maioricimonas rarisocia</name>
    <dbReference type="NCBI Taxonomy" id="2528026"/>
    <lineage>
        <taxon>Bacteria</taxon>
        <taxon>Pseudomonadati</taxon>
        <taxon>Planctomycetota</taxon>
        <taxon>Planctomycetia</taxon>
        <taxon>Planctomycetales</taxon>
        <taxon>Planctomycetaceae</taxon>
        <taxon>Maioricimonas</taxon>
    </lineage>
</organism>
<gene>
    <name evidence="7" type="ORF">Mal4_14760</name>
</gene>
<keyword evidence="2 4" id="KW-0479">Metal-binding</keyword>
<dbReference type="GO" id="GO:0046872">
    <property type="term" value="F:metal ion binding"/>
    <property type="evidence" value="ECO:0007669"/>
    <property type="project" value="UniProtKB-KW"/>
</dbReference>
<dbReference type="SUPFAM" id="SSF63829">
    <property type="entry name" value="Calcium-dependent phosphotriesterase"/>
    <property type="match status" value="1"/>
</dbReference>
<dbReference type="PANTHER" id="PTHR33546:SF1">
    <property type="entry name" value="LARGE, MULTIFUNCTIONAL SECRETED PROTEIN"/>
    <property type="match status" value="1"/>
</dbReference>
<keyword evidence="8" id="KW-1185">Reference proteome</keyword>
<dbReference type="GO" id="GO:0009055">
    <property type="term" value="F:electron transfer activity"/>
    <property type="evidence" value="ECO:0007669"/>
    <property type="project" value="InterPro"/>
</dbReference>
<dbReference type="GO" id="GO:0020037">
    <property type="term" value="F:heme binding"/>
    <property type="evidence" value="ECO:0007669"/>
    <property type="project" value="InterPro"/>
</dbReference>
<dbReference type="KEGG" id="mri:Mal4_14760"/>
<proteinExistence type="predicted"/>
<dbReference type="InterPro" id="IPR013320">
    <property type="entry name" value="ConA-like_dom_sf"/>
</dbReference>
<dbReference type="PROSITE" id="PS51007">
    <property type="entry name" value="CYTC"/>
    <property type="match status" value="1"/>
</dbReference>
<dbReference type="Pfam" id="PF13385">
    <property type="entry name" value="Laminin_G_3"/>
    <property type="match status" value="1"/>
</dbReference>
<dbReference type="Gene3D" id="1.10.760.10">
    <property type="entry name" value="Cytochrome c-like domain"/>
    <property type="match status" value="2"/>
</dbReference>
<keyword evidence="5" id="KW-0732">Signal</keyword>
<evidence type="ECO:0000313" key="7">
    <source>
        <dbReference type="EMBL" id="QDU37167.1"/>
    </source>
</evidence>
<dbReference type="PANTHER" id="PTHR33546">
    <property type="entry name" value="LARGE, MULTIFUNCTIONAL SECRETED PROTEIN-RELATED"/>
    <property type="match status" value="1"/>
</dbReference>
<dbReference type="Gene3D" id="2.60.120.200">
    <property type="match status" value="1"/>
</dbReference>